<name>A0A388KGA1_CHABU</name>
<evidence type="ECO:0000259" key="2">
    <source>
        <dbReference type="PROSITE" id="PS50206"/>
    </source>
</evidence>
<dbReference type="Gene3D" id="3.40.250.10">
    <property type="entry name" value="Rhodanese-like domain"/>
    <property type="match status" value="1"/>
</dbReference>
<reference evidence="3 4" key="1">
    <citation type="journal article" date="2018" name="Cell">
        <title>The Chara Genome: Secondary Complexity and Implications for Plant Terrestrialization.</title>
        <authorList>
            <person name="Nishiyama T."/>
            <person name="Sakayama H."/>
            <person name="Vries J.D."/>
            <person name="Buschmann H."/>
            <person name="Saint-Marcoux D."/>
            <person name="Ullrich K.K."/>
            <person name="Haas F.B."/>
            <person name="Vanderstraeten L."/>
            <person name="Becker D."/>
            <person name="Lang D."/>
            <person name="Vosolsobe S."/>
            <person name="Rombauts S."/>
            <person name="Wilhelmsson P.K.I."/>
            <person name="Janitza P."/>
            <person name="Kern R."/>
            <person name="Heyl A."/>
            <person name="Rumpler F."/>
            <person name="Villalobos L.I.A.C."/>
            <person name="Clay J.M."/>
            <person name="Skokan R."/>
            <person name="Toyoda A."/>
            <person name="Suzuki Y."/>
            <person name="Kagoshima H."/>
            <person name="Schijlen E."/>
            <person name="Tajeshwar N."/>
            <person name="Catarino B."/>
            <person name="Hetherington A.J."/>
            <person name="Saltykova A."/>
            <person name="Bonnot C."/>
            <person name="Breuninger H."/>
            <person name="Symeonidi A."/>
            <person name="Radhakrishnan G.V."/>
            <person name="Van Nieuwerburgh F."/>
            <person name="Deforce D."/>
            <person name="Chang C."/>
            <person name="Karol K.G."/>
            <person name="Hedrich R."/>
            <person name="Ulvskov P."/>
            <person name="Glockner G."/>
            <person name="Delwiche C.F."/>
            <person name="Petrasek J."/>
            <person name="Van de Peer Y."/>
            <person name="Friml J."/>
            <person name="Beilby M."/>
            <person name="Dolan L."/>
            <person name="Kohara Y."/>
            <person name="Sugano S."/>
            <person name="Fujiyama A."/>
            <person name="Delaux P.-M."/>
            <person name="Quint M."/>
            <person name="TheiBen G."/>
            <person name="Hagemann M."/>
            <person name="Harholt J."/>
            <person name="Dunand C."/>
            <person name="Zachgo S."/>
            <person name="Langdale J."/>
            <person name="Maumus F."/>
            <person name="Straeten D.V.D."/>
            <person name="Gould S.B."/>
            <person name="Rensing S.A."/>
        </authorList>
    </citation>
    <scope>NUCLEOTIDE SEQUENCE [LARGE SCALE GENOMIC DNA]</scope>
    <source>
        <strain evidence="3 4">S276</strain>
    </source>
</reference>
<dbReference type="InterPro" id="IPR001763">
    <property type="entry name" value="Rhodanese-like_dom"/>
</dbReference>
<comment type="caution">
    <text evidence="3">The sequence shown here is derived from an EMBL/GenBank/DDBJ whole genome shotgun (WGS) entry which is preliminary data.</text>
</comment>
<dbReference type="OrthoDB" id="496335at2759"/>
<proteinExistence type="predicted"/>
<keyword evidence="4" id="KW-1185">Reference proteome</keyword>
<dbReference type="Pfam" id="PF00581">
    <property type="entry name" value="Rhodanese"/>
    <property type="match status" value="1"/>
</dbReference>
<dbReference type="SUPFAM" id="SSF52821">
    <property type="entry name" value="Rhodanese/Cell cycle control phosphatase"/>
    <property type="match status" value="1"/>
</dbReference>
<protein>
    <recommendedName>
        <fullName evidence="2">Rhodanese domain-containing protein</fullName>
    </recommendedName>
</protein>
<dbReference type="PROSITE" id="PS51257">
    <property type="entry name" value="PROKAR_LIPOPROTEIN"/>
    <property type="match status" value="1"/>
</dbReference>
<dbReference type="CDD" id="cd00158">
    <property type="entry name" value="RHOD"/>
    <property type="match status" value="1"/>
</dbReference>
<dbReference type="SMART" id="SM00450">
    <property type="entry name" value="RHOD"/>
    <property type="match status" value="1"/>
</dbReference>
<dbReference type="InterPro" id="IPR043186">
    <property type="entry name" value="Str14"/>
</dbReference>
<dbReference type="FunFam" id="3.40.250.10:FF:000032">
    <property type="entry name" value="Rhodanese-like domain-containing protein 14, chloroplastic"/>
    <property type="match status" value="1"/>
</dbReference>
<dbReference type="GO" id="GO:0009507">
    <property type="term" value="C:chloroplast"/>
    <property type="evidence" value="ECO:0007669"/>
    <property type="project" value="TreeGrafter"/>
</dbReference>
<dbReference type="InterPro" id="IPR036873">
    <property type="entry name" value="Rhodanese-like_dom_sf"/>
</dbReference>
<gene>
    <name evidence="3" type="ORF">CBR_g3780</name>
</gene>
<sequence length="288" mass="30386">MAAASRLVAVPGVTGATWPSSIVSCATPSRDVDLIGTVTCTGCHVEVSRGSAGKGVRRCTWSYGGRSGPSTSIGNGLLSGQWGTTNRGEGIERGSGGGGGRGGGRGGGCVRITMMAAKPGAVRPPAVEWREKREALLAKNVRSVRPSEALRLMGEGGYSLVDVRLASEHEGAHPEGAINVEMYRLIKEWTPWDIARRAAYAFFGIFKGTEENPDFVDEIRAKVGGEETPIIVACFQGGTLKPSTNFPEGKPSRSLTAACRLVQAGYTKVIHLDEGILGWFNDGLPVKE</sequence>
<dbReference type="Gramene" id="GBG69082">
    <property type="protein sequence ID" value="GBG69082"/>
    <property type="gene ID" value="CBR_g3780"/>
</dbReference>
<feature type="domain" description="Rhodanese" evidence="2">
    <location>
        <begin position="154"/>
        <end position="288"/>
    </location>
</feature>
<feature type="region of interest" description="Disordered" evidence="1">
    <location>
        <begin position="74"/>
        <end position="105"/>
    </location>
</feature>
<feature type="compositionally biased region" description="Gly residues" evidence="1">
    <location>
        <begin position="93"/>
        <end position="105"/>
    </location>
</feature>
<dbReference type="PROSITE" id="PS50206">
    <property type="entry name" value="RHODANESE_3"/>
    <property type="match status" value="1"/>
</dbReference>
<accession>A0A388KGA1</accession>
<evidence type="ECO:0000313" key="3">
    <source>
        <dbReference type="EMBL" id="GBG69082.1"/>
    </source>
</evidence>
<organism evidence="3 4">
    <name type="scientific">Chara braunii</name>
    <name type="common">Braun's stonewort</name>
    <dbReference type="NCBI Taxonomy" id="69332"/>
    <lineage>
        <taxon>Eukaryota</taxon>
        <taxon>Viridiplantae</taxon>
        <taxon>Streptophyta</taxon>
        <taxon>Charophyceae</taxon>
        <taxon>Charales</taxon>
        <taxon>Characeae</taxon>
        <taxon>Chara</taxon>
    </lineage>
</organism>
<evidence type="ECO:0000256" key="1">
    <source>
        <dbReference type="SAM" id="MobiDB-lite"/>
    </source>
</evidence>
<dbReference type="STRING" id="69332.A0A388KGA1"/>
<dbReference type="PANTHER" id="PTHR44920">
    <property type="entry name" value="RHODANESE-LIKE DOMAIN-CONTAINING PROTEIN 14, CHLOROPLASTIC-RELATED"/>
    <property type="match status" value="1"/>
</dbReference>
<dbReference type="PANTHER" id="PTHR44920:SF1">
    <property type="entry name" value="RHODANESE-LIKE DOMAIN-CONTAINING PROTEIN 14, CHLOROPLASTIC"/>
    <property type="match status" value="1"/>
</dbReference>
<dbReference type="EMBL" id="BFEA01000109">
    <property type="protein sequence ID" value="GBG69082.1"/>
    <property type="molecule type" value="Genomic_DNA"/>
</dbReference>
<dbReference type="Proteomes" id="UP000265515">
    <property type="component" value="Unassembled WGS sequence"/>
</dbReference>
<evidence type="ECO:0000313" key="4">
    <source>
        <dbReference type="Proteomes" id="UP000265515"/>
    </source>
</evidence>
<dbReference type="AlphaFoldDB" id="A0A388KGA1"/>